<proteinExistence type="inferred from homology"/>
<evidence type="ECO:0000259" key="20">
    <source>
        <dbReference type="PROSITE" id="PS50125"/>
    </source>
</evidence>
<dbReference type="GO" id="GO:0035556">
    <property type="term" value="P:intracellular signal transduction"/>
    <property type="evidence" value="ECO:0007669"/>
    <property type="project" value="InterPro"/>
</dbReference>
<dbReference type="SMART" id="SM00028">
    <property type="entry name" value="TPR"/>
    <property type="match status" value="6"/>
</dbReference>
<evidence type="ECO:0000256" key="16">
    <source>
        <dbReference type="ARBA" id="ARBA00032637"/>
    </source>
</evidence>
<name>A0A482TL43_9FLAO</name>
<dbReference type="CDD" id="cd07302">
    <property type="entry name" value="CHD"/>
    <property type="match status" value="1"/>
</dbReference>
<evidence type="ECO:0000256" key="6">
    <source>
        <dbReference type="ARBA" id="ARBA00022692"/>
    </source>
</evidence>
<dbReference type="Proteomes" id="UP000253235">
    <property type="component" value="Unassembled WGS sequence"/>
</dbReference>
<keyword evidence="9" id="KW-0067">ATP-binding</keyword>
<comment type="subunit">
    <text evidence="17">Homodimer. Can also exist as monomer.</text>
</comment>
<keyword evidence="13 19" id="KW-0472">Membrane</keyword>
<dbReference type="PANTHER" id="PTHR45627">
    <property type="entry name" value="ADENYLATE CYCLASE TYPE 1"/>
    <property type="match status" value="1"/>
</dbReference>
<dbReference type="PANTHER" id="PTHR45627:SF12">
    <property type="entry name" value="ADENYLATE CYCLASE TYPE 2"/>
    <property type="match status" value="1"/>
</dbReference>
<comment type="caution">
    <text evidence="21">The sequence shown here is derived from an EMBL/GenBank/DDBJ whole genome shotgun (WGS) entry which is preliminary data.</text>
</comment>
<dbReference type="SUPFAM" id="SSF55073">
    <property type="entry name" value="Nucleotide cyclase"/>
    <property type="match status" value="1"/>
</dbReference>
<evidence type="ECO:0000256" key="9">
    <source>
        <dbReference type="ARBA" id="ARBA00022840"/>
    </source>
</evidence>
<evidence type="ECO:0000256" key="2">
    <source>
        <dbReference type="ARBA" id="ARBA00001946"/>
    </source>
</evidence>
<comment type="similarity">
    <text evidence="18">Belongs to the adenylyl cyclase class-4/guanylyl cyclase family.</text>
</comment>
<dbReference type="FunFam" id="3.30.70.1230:FF:000033">
    <property type="entry name" value="Adenylate cyclase"/>
    <property type="match status" value="1"/>
</dbReference>
<evidence type="ECO:0000313" key="22">
    <source>
        <dbReference type="Proteomes" id="UP000253235"/>
    </source>
</evidence>
<gene>
    <name evidence="21" type="ORF">DR871_006680</name>
</gene>
<dbReference type="GO" id="GO:0007189">
    <property type="term" value="P:adenylate cyclase-activating G protein-coupled receptor signaling pathway"/>
    <property type="evidence" value="ECO:0007669"/>
    <property type="project" value="TreeGrafter"/>
</dbReference>
<evidence type="ECO:0000256" key="13">
    <source>
        <dbReference type="ARBA" id="ARBA00023136"/>
    </source>
</evidence>
<comment type="catalytic activity">
    <reaction evidence="1">
        <text>ATP = 3',5'-cyclic AMP + diphosphate</text>
        <dbReference type="Rhea" id="RHEA:15389"/>
        <dbReference type="ChEBI" id="CHEBI:30616"/>
        <dbReference type="ChEBI" id="CHEBI:33019"/>
        <dbReference type="ChEBI" id="CHEBI:58165"/>
        <dbReference type="EC" id="4.6.1.1"/>
    </reaction>
</comment>
<dbReference type="InterPro" id="IPR001054">
    <property type="entry name" value="A/G_cyclase"/>
</dbReference>
<dbReference type="SUPFAM" id="SSF48452">
    <property type="entry name" value="TPR-like"/>
    <property type="match status" value="2"/>
</dbReference>
<reference evidence="21 22" key="1">
    <citation type="submission" date="2019-01" db="EMBL/GenBank/DDBJ databases">
        <title>Flavobacterium sp. nov. isolated from arctic soil.</title>
        <authorList>
            <person name="Kim D.-U."/>
        </authorList>
    </citation>
    <scope>NUCLEOTIDE SEQUENCE [LARGE SCALE GENOMIC DNA]</scope>
    <source>
        <strain evidence="21 22">Kopri-42</strain>
    </source>
</reference>
<keyword evidence="8" id="KW-0547">Nucleotide-binding</keyword>
<dbReference type="GO" id="GO:0005524">
    <property type="term" value="F:ATP binding"/>
    <property type="evidence" value="ECO:0007669"/>
    <property type="project" value="UniProtKB-KW"/>
</dbReference>
<evidence type="ECO:0000256" key="11">
    <source>
        <dbReference type="ARBA" id="ARBA00022989"/>
    </source>
</evidence>
<keyword evidence="22" id="KW-1185">Reference proteome</keyword>
<dbReference type="EMBL" id="QNVY02000002">
    <property type="protein sequence ID" value="RYJ51927.1"/>
    <property type="molecule type" value="Genomic_DNA"/>
</dbReference>
<keyword evidence="12" id="KW-0115">cAMP biosynthesis</keyword>
<evidence type="ECO:0000256" key="3">
    <source>
        <dbReference type="ARBA" id="ARBA00004141"/>
    </source>
</evidence>
<dbReference type="OrthoDB" id="9806704at2"/>
<dbReference type="Pfam" id="PF13424">
    <property type="entry name" value="TPR_12"/>
    <property type="match status" value="2"/>
</dbReference>
<comment type="cofactor">
    <cofactor evidence="2">
        <name>Mg(2+)</name>
        <dbReference type="ChEBI" id="CHEBI:18420"/>
    </cofactor>
</comment>
<feature type="transmembrane region" description="Helical" evidence="19">
    <location>
        <begin position="369"/>
        <end position="388"/>
    </location>
</feature>
<organism evidence="21 22">
    <name type="scientific">Flavobacterium petrolei</name>
    <dbReference type="NCBI Taxonomy" id="2259594"/>
    <lineage>
        <taxon>Bacteria</taxon>
        <taxon>Pseudomonadati</taxon>
        <taxon>Bacteroidota</taxon>
        <taxon>Flavobacteriia</taxon>
        <taxon>Flavobacteriales</taxon>
        <taxon>Flavobacteriaceae</taxon>
        <taxon>Flavobacterium</taxon>
    </lineage>
</organism>
<dbReference type="InterPro" id="IPR011990">
    <property type="entry name" value="TPR-like_helical_dom_sf"/>
</dbReference>
<evidence type="ECO:0000256" key="5">
    <source>
        <dbReference type="ARBA" id="ARBA00021420"/>
    </source>
</evidence>
<dbReference type="GO" id="GO:0046872">
    <property type="term" value="F:metal ion binding"/>
    <property type="evidence" value="ECO:0007669"/>
    <property type="project" value="UniProtKB-KW"/>
</dbReference>
<dbReference type="GO" id="GO:0004016">
    <property type="term" value="F:adenylate cyclase activity"/>
    <property type="evidence" value="ECO:0007669"/>
    <property type="project" value="UniProtKB-EC"/>
</dbReference>
<evidence type="ECO:0000256" key="19">
    <source>
        <dbReference type="SAM" id="Phobius"/>
    </source>
</evidence>
<dbReference type="GO" id="GO:0005886">
    <property type="term" value="C:plasma membrane"/>
    <property type="evidence" value="ECO:0007669"/>
    <property type="project" value="UniProtKB-ARBA"/>
</dbReference>
<keyword evidence="10" id="KW-0460">Magnesium</keyword>
<accession>A0A482TL43</accession>
<keyword evidence="7" id="KW-0479">Metal-binding</keyword>
<keyword evidence="6 19" id="KW-0812">Transmembrane</keyword>
<evidence type="ECO:0000256" key="1">
    <source>
        <dbReference type="ARBA" id="ARBA00001593"/>
    </source>
</evidence>
<dbReference type="Pfam" id="PF00211">
    <property type="entry name" value="Guanylate_cyc"/>
    <property type="match status" value="1"/>
</dbReference>
<keyword evidence="11 19" id="KW-1133">Transmembrane helix</keyword>
<evidence type="ECO:0000313" key="21">
    <source>
        <dbReference type="EMBL" id="RYJ51927.1"/>
    </source>
</evidence>
<dbReference type="EC" id="4.6.1.1" evidence="4"/>
<evidence type="ECO:0000256" key="17">
    <source>
        <dbReference type="ARBA" id="ARBA00064436"/>
    </source>
</evidence>
<dbReference type="SMART" id="SM00044">
    <property type="entry name" value="CYCc"/>
    <property type="match status" value="1"/>
</dbReference>
<comment type="subcellular location">
    <subcellularLocation>
        <location evidence="3">Membrane</location>
        <topology evidence="3">Multi-pass membrane protein</topology>
    </subcellularLocation>
</comment>
<evidence type="ECO:0000256" key="7">
    <source>
        <dbReference type="ARBA" id="ARBA00022723"/>
    </source>
</evidence>
<dbReference type="Gene3D" id="3.30.70.1230">
    <property type="entry name" value="Nucleotide cyclase"/>
    <property type="match status" value="1"/>
</dbReference>
<evidence type="ECO:0000256" key="4">
    <source>
        <dbReference type="ARBA" id="ARBA00012201"/>
    </source>
</evidence>
<evidence type="ECO:0000256" key="10">
    <source>
        <dbReference type="ARBA" id="ARBA00022842"/>
    </source>
</evidence>
<dbReference type="InterPro" id="IPR029787">
    <property type="entry name" value="Nucleotide_cyclase"/>
</dbReference>
<dbReference type="InterPro" id="IPR018297">
    <property type="entry name" value="A/G_cyclase_CS"/>
</dbReference>
<dbReference type="PROSITE" id="PS00452">
    <property type="entry name" value="GUANYLATE_CYCLASE_1"/>
    <property type="match status" value="1"/>
</dbReference>
<dbReference type="PROSITE" id="PS50125">
    <property type="entry name" value="GUANYLATE_CYCLASE_2"/>
    <property type="match status" value="1"/>
</dbReference>
<keyword evidence="14 18" id="KW-0456">Lyase</keyword>
<evidence type="ECO:0000256" key="8">
    <source>
        <dbReference type="ARBA" id="ARBA00022741"/>
    </source>
</evidence>
<evidence type="ECO:0000256" key="14">
    <source>
        <dbReference type="ARBA" id="ARBA00023239"/>
    </source>
</evidence>
<evidence type="ECO:0000256" key="18">
    <source>
        <dbReference type="RuleBase" id="RU000405"/>
    </source>
</evidence>
<dbReference type="GO" id="GO:0006171">
    <property type="term" value="P:cAMP biosynthetic process"/>
    <property type="evidence" value="ECO:0007669"/>
    <property type="project" value="UniProtKB-KW"/>
</dbReference>
<sequence>MIFLRDFKYFVKILFSVFFIFFQFLSSFAQNQKVADSLVKIYHKNSLANSEKLELLRNLSFNEVNNLELSLKYADELIALSQLEKNYLYLHRGYYQKGNKNRLRGDLDKALNAFFKSVEAAIKAKFIIGEGVAYMSIADVYSIMGNADNAEIYYKKSIHLLRKTDDSISLASALLNAGDEYSKNKRYNLALKYFKESSIIFDKANYLIGTAYSLGNIGMVHAKLGNNNLAKAYISKAIKILEKLKDYYAISEYLSYMSDIYLALNDWETSLSYAKRSLNLAQKYGLKEQISNANLKLSQLYQKTGNMAASFSYYKNHIAYRDSLTNLKSMQQMADIRTNYEVSQKQTEVDLLEKDSEIQKLKDKRQQNIIYITAISLFLVLVITIGFYRRYKFVKKTNSIIEEEKNRSNNLLLNILPEETALELKKNGKVQAKKFESVTVLFTDFEGFTNYAEKLPPEKLVESIDYYFSKFDTIMEKYNLEKIKTVGDAYMCAGGLPFPTGDHAYKMTLAALEIARFVDISEELITQNQTHFKIRIGINTGPLVAGVVGIKKFSYDIWGDTVNIASRMESNSEPGRINISEHTYQIIKNDFDCEYRGEIEVKNKGMMKMYFVNDSITQ</sequence>
<dbReference type="InterPro" id="IPR019734">
    <property type="entry name" value="TPR_rpt"/>
</dbReference>
<dbReference type="Gene3D" id="1.25.40.10">
    <property type="entry name" value="Tetratricopeptide repeat domain"/>
    <property type="match status" value="1"/>
</dbReference>
<protein>
    <recommendedName>
        <fullName evidence="5">Adenylate cyclase</fullName>
        <ecNumber evidence="4">4.6.1.1</ecNumber>
    </recommendedName>
    <alternativeName>
        <fullName evidence="15">ATP pyrophosphate-lyase</fullName>
    </alternativeName>
    <alternativeName>
        <fullName evidence="16">Adenylyl cyclase</fullName>
    </alternativeName>
</protein>
<feature type="domain" description="Guanylate cyclase" evidence="20">
    <location>
        <begin position="439"/>
        <end position="569"/>
    </location>
</feature>
<evidence type="ECO:0000256" key="12">
    <source>
        <dbReference type="ARBA" id="ARBA00022998"/>
    </source>
</evidence>
<dbReference type="AlphaFoldDB" id="A0A482TL43"/>
<evidence type="ECO:0000256" key="15">
    <source>
        <dbReference type="ARBA" id="ARBA00032597"/>
    </source>
</evidence>